<evidence type="ECO:0000259" key="4">
    <source>
        <dbReference type="SMART" id="SM00646"/>
    </source>
</evidence>
<keyword evidence="6" id="KW-1185">Reference proteome</keyword>
<dbReference type="EMBL" id="JAMSHT010000001">
    <property type="protein sequence ID" value="MCM8557439.1"/>
    <property type="molecule type" value="Genomic_DNA"/>
</dbReference>
<dbReference type="InterPro" id="IPR002508">
    <property type="entry name" value="MurNAc-LAA_cat"/>
</dbReference>
<gene>
    <name evidence="5" type="ORF">NDO55_06360</name>
</gene>
<keyword evidence="3" id="KW-0378">Hydrolase</keyword>
<comment type="caution">
    <text evidence="5">The sequence shown here is derived from an EMBL/GenBank/DDBJ whole genome shotgun (WGS) entry which is preliminary data.</text>
</comment>
<dbReference type="GO" id="GO:0030288">
    <property type="term" value="C:outer membrane-bounded periplasmic space"/>
    <property type="evidence" value="ECO:0007669"/>
    <property type="project" value="TreeGrafter"/>
</dbReference>
<proteinExistence type="predicted"/>
<dbReference type="Gene3D" id="3.40.630.40">
    <property type="entry name" value="Zn-dependent exopeptidases"/>
    <property type="match status" value="1"/>
</dbReference>
<dbReference type="GO" id="GO:0009253">
    <property type="term" value="P:peptidoglycan catabolic process"/>
    <property type="evidence" value="ECO:0007669"/>
    <property type="project" value="InterPro"/>
</dbReference>
<organism evidence="5 6">
    <name type="scientific">Sphingomicrobium sediminis</name>
    <dbReference type="NCBI Taxonomy" id="2950949"/>
    <lineage>
        <taxon>Bacteria</taxon>
        <taxon>Pseudomonadati</taxon>
        <taxon>Pseudomonadota</taxon>
        <taxon>Alphaproteobacteria</taxon>
        <taxon>Sphingomonadales</taxon>
        <taxon>Sphingomonadaceae</taxon>
        <taxon>Sphingomicrobium</taxon>
    </lineage>
</organism>
<accession>A0A9X2J248</accession>
<comment type="catalytic activity">
    <reaction evidence="1">
        <text>Hydrolyzes the link between N-acetylmuramoyl residues and L-amino acid residues in certain cell-wall glycopeptides.</text>
        <dbReference type="EC" id="3.5.1.28"/>
    </reaction>
</comment>
<dbReference type="RefSeq" id="WP_252113492.1">
    <property type="nucleotide sequence ID" value="NZ_JAMSHT010000001.1"/>
</dbReference>
<evidence type="ECO:0000256" key="2">
    <source>
        <dbReference type="ARBA" id="ARBA00011901"/>
    </source>
</evidence>
<dbReference type="Proteomes" id="UP001155128">
    <property type="component" value="Unassembled WGS sequence"/>
</dbReference>
<evidence type="ECO:0000256" key="1">
    <source>
        <dbReference type="ARBA" id="ARBA00001561"/>
    </source>
</evidence>
<name>A0A9X2J248_9SPHN</name>
<sequence length="296" mass="31161">MSRARLLVLAIIAAAVFGAGWLLLGGRAGDADEAQMADNAILGEARRGGVRLELPDAVGEIDISEARTEDALLVLIDPGHGGRDGGARGASGRNNEKALTLAMAEELRDRLADAGRVRVALTRTGDDTLTLDQRPAIARAIGADLFVSIHMDAAPNAEATGVTIYSLSDVASTVEAARLADAERERVGAVVSDADAPVEFILTDLALRDQMAASAAFARRLLRFAEESGDVPLRPTPHQFANFYVLRFAQTPGVLVEAGYVTNTADEARLSTKEGRAPLVEALARAIEADLATRGL</sequence>
<dbReference type="EC" id="3.5.1.28" evidence="2"/>
<feature type="domain" description="MurNAc-LAA" evidence="4">
    <location>
        <begin position="135"/>
        <end position="288"/>
    </location>
</feature>
<dbReference type="PANTHER" id="PTHR30404:SF0">
    <property type="entry name" value="N-ACETYLMURAMOYL-L-ALANINE AMIDASE AMIC"/>
    <property type="match status" value="1"/>
</dbReference>
<dbReference type="AlphaFoldDB" id="A0A9X2J248"/>
<dbReference type="Pfam" id="PF01520">
    <property type="entry name" value="Amidase_3"/>
    <property type="match status" value="1"/>
</dbReference>
<evidence type="ECO:0000313" key="6">
    <source>
        <dbReference type="Proteomes" id="UP001155128"/>
    </source>
</evidence>
<reference evidence="5" key="1">
    <citation type="submission" date="2022-06" db="EMBL/GenBank/DDBJ databases">
        <title>Sphingomicrobium sedimins sp. nov., a marine bacterium isolated from tidal flat.</title>
        <authorList>
            <person name="Kim C.-H."/>
            <person name="Yoo Y."/>
            <person name="Kim J.-J."/>
        </authorList>
    </citation>
    <scope>NUCLEOTIDE SEQUENCE</scope>
    <source>
        <strain evidence="5">GRR-S6-50</strain>
    </source>
</reference>
<dbReference type="SMART" id="SM00646">
    <property type="entry name" value="Ami_3"/>
    <property type="match status" value="1"/>
</dbReference>
<protein>
    <recommendedName>
        <fullName evidence="2">N-acetylmuramoyl-L-alanine amidase</fullName>
        <ecNumber evidence="2">3.5.1.28</ecNumber>
    </recommendedName>
</protein>
<evidence type="ECO:0000256" key="3">
    <source>
        <dbReference type="ARBA" id="ARBA00022801"/>
    </source>
</evidence>
<dbReference type="SUPFAM" id="SSF53187">
    <property type="entry name" value="Zn-dependent exopeptidases"/>
    <property type="match status" value="1"/>
</dbReference>
<dbReference type="GO" id="GO:0008745">
    <property type="term" value="F:N-acetylmuramoyl-L-alanine amidase activity"/>
    <property type="evidence" value="ECO:0007669"/>
    <property type="project" value="UniProtKB-EC"/>
</dbReference>
<dbReference type="PANTHER" id="PTHR30404">
    <property type="entry name" value="N-ACETYLMURAMOYL-L-ALANINE AMIDASE"/>
    <property type="match status" value="1"/>
</dbReference>
<dbReference type="CDD" id="cd02696">
    <property type="entry name" value="MurNAc-LAA"/>
    <property type="match status" value="1"/>
</dbReference>
<evidence type="ECO:0000313" key="5">
    <source>
        <dbReference type="EMBL" id="MCM8557439.1"/>
    </source>
</evidence>
<dbReference type="InterPro" id="IPR050695">
    <property type="entry name" value="N-acetylmuramoyl_amidase_3"/>
</dbReference>